<dbReference type="GO" id="GO:0005524">
    <property type="term" value="F:ATP binding"/>
    <property type="evidence" value="ECO:0007669"/>
    <property type="project" value="UniProtKB-KW"/>
</dbReference>
<dbReference type="PRINTS" id="PR00985">
    <property type="entry name" value="TRNASYNTHLEU"/>
</dbReference>
<dbReference type="Gene3D" id="3.10.20.590">
    <property type="match status" value="1"/>
</dbReference>
<sequence>MMQSLCARRTGQQWSSNKAVIAALRTPLSRQPLLVSVRQPHKSPCLHQRRGYADHRTDRLDLPALDRKWRENWASSQEPAVSHDNKPTKFVLPMFPYPSGTLHLGHLRVYTIADVVARFHSLQGSKVLLPMGWDAFGLPAENAAIERGINPATWTTSNIAKMKEQLGKMHGSWDWSKEITTCDPEFYKHTQKLFLMLHERGLAYQAESEVNWDPVDLTVLANEQVDANGCSWRSGAKVEKRQLKQWFFRISEFRDALLADLEALAKEEAWPERVLAMQKNWLGKSTGATVKFPVMAMGQDAHAAIEVFTTRPDTLFGVQYLALASTHPVVAQLAKSDPELQAFLDTLPGLPRDSKVGYMLPQIRAVNPLAYHEDTPDATKASLPIYVASYVLGDYGEGAVMGVPGHDVRDHAFWKEHHYDEPVRFVLAASEDESTTAMANEPMVDHGIMTEHSGPFKGKQSIDGGKMLVSVLEAADLAKPMDKWRLRDWLISRQRYWGTPIPIIHCDSCGPVPVPADQLPVKLPNVSDHWAGGQPGNPLERTISHEPFKRLITQGMVHGKTYSDPETGKFLKPDEVDLSDASNPKVVATGATANISFEKMSKSKHNGVDPTVCIETHGADATRAHMLFQAPVSDVLNWDEDKIAGVTRWLNRLFEHVKGTAAQASSDETAVAYFTDGSSRLDSMTEAELSKWDTEAALWRAVQSTITSVTDSYNKVYPMNTIVSDLMSLTNTLLDSEASSPVVRREATSAILRMLAPITPAFAEECWSLLHPGTRSIFTSAAFPTADDTAALLQPRKQTCAIQVNGKVRGVVQIPKPPAGLAGDALRDWMVAEVFKTEEGQTKFSSGPWDVRSPKRVIVARGAKTVNFVDPLDDELARLVARELEERTGLELLLPLVGLAARQDERHAQRHVVARRVLDGARGERRKGPASKGPVEDLAGAVLRGRGVGVVLVRVADGAGDVEDGLDAVDLVFRGRLEQRQQAVGLDAGRGAAELDGEDLDLGLVVVRMVVAVRVAVVVCVLLVVGQRLREPAVDAKDEVDVDAALDALDDGRLDLEVADAVADLVEAVLVAGLPLVEDDEVGVAGLDAGRVARVVVALPVLDVEDGDDTVEDVLAARLAGEAVDLEGEGRGEGRAGRLDDDAVGAHLGAQVGEGDAQLADEVAADAAVEELLDARDGSRRGELRVDGEVAKLVLQQRELVVWVLRLELRQEVEDERRLAGAEEARDDGDGDGRHGVWGTMQRARLS</sequence>
<dbReference type="InterPro" id="IPR013155">
    <property type="entry name" value="M/V/L/I-tRNA-synth_anticd-bd"/>
</dbReference>
<dbReference type="AlphaFoldDB" id="A0A0G4MMQ3"/>
<keyword evidence="14" id="KW-1185">Reference proteome</keyword>
<dbReference type="Gene3D" id="1.10.730.10">
    <property type="entry name" value="Isoleucyl-tRNA Synthetase, Domain 1"/>
    <property type="match status" value="1"/>
</dbReference>
<evidence type="ECO:0000313" key="14">
    <source>
        <dbReference type="Proteomes" id="UP000044602"/>
    </source>
</evidence>
<evidence type="ECO:0000256" key="1">
    <source>
        <dbReference type="ARBA" id="ARBA00005594"/>
    </source>
</evidence>
<reference evidence="14" key="1">
    <citation type="submission" date="2015-05" db="EMBL/GenBank/DDBJ databases">
        <authorList>
            <person name="Fogelqvist Johan"/>
        </authorList>
    </citation>
    <scope>NUCLEOTIDE SEQUENCE [LARGE SCALE GENOMIC DNA]</scope>
</reference>
<dbReference type="GO" id="GO:0006429">
    <property type="term" value="P:leucyl-tRNA aminoacylation"/>
    <property type="evidence" value="ECO:0007669"/>
    <property type="project" value="InterPro"/>
</dbReference>
<evidence type="ECO:0000259" key="12">
    <source>
        <dbReference type="Pfam" id="PF13603"/>
    </source>
</evidence>
<protein>
    <recommendedName>
        <fullName evidence="2">leucine--tRNA ligase</fullName>
        <ecNumber evidence="2">6.1.1.4</ecNumber>
    </recommendedName>
    <alternativeName>
        <fullName evidence="8">Leucyl-tRNA synthetase</fullName>
    </alternativeName>
</protein>
<dbReference type="GO" id="GO:0002161">
    <property type="term" value="F:aminoacyl-tRNA deacylase activity"/>
    <property type="evidence" value="ECO:0007669"/>
    <property type="project" value="InterPro"/>
</dbReference>
<dbReference type="PANTHER" id="PTHR43740">
    <property type="entry name" value="LEUCYL-TRNA SYNTHETASE"/>
    <property type="match status" value="1"/>
</dbReference>
<feature type="domain" description="Leucyl-tRNA synthetase editing" evidence="12">
    <location>
        <begin position="279"/>
        <end position="467"/>
    </location>
</feature>
<keyword evidence="5" id="KW-0067">ATP-binding</keyword>
<proteinExistence type="inferred from homology"/>
<feature type="domain" description="Methionyl/Valyl/Leucyl/Isoleucyl-tRNA synthetase anticodon-binding" evidence="11">
    <location>
        <begin position="698"/>
        <end position="816"/>
    </location>
</feature>
<dbReference type="Pfam" id="PF13603">
    <property type="entry name" value="tRNA-synt_1_2"/>
    <property type="match status" value="1"/>
</dbReference>
<dbReference type="InterPro" id="IPR025709">
    <property type="entry name" value="Leu_tRNA-synth_edit"/>
</dbReference>
<evidence type="ECO:0000259" key="11">
    <source>
        <dbReference type="Pfam" id="PF08264"/>
    </source>
</evidence>
<keyword evidence="4" id="KW-0547">Nucleotide-binding</keyword>
<dbReference type="GO" id="GO:0032543">
    <property type="term" value="P:mitochondrial translation"/>
    <property type="evidence" value="ECO:0007669"/>
    <property type="project" value="TreeGrafter"/>
</dbReference>
<dbReference type="NCBIfam" id="TIGR00396">
    <property type="entry name" value="leuS_bact"/>
    <property type="match status" value="1"/>
</dbReference>
<dbReference type="InterPro" id="IPR001412">
    <property type="entry name" value="aa-tRNA-synth_I_CS"/>
</dbReference>
<dbReference type="InterPro" id="IPR014729">
    <property type="entry name" value="Rossmann-like_a/b/a_fold"/>
</dbReference>
<dbReference type="Pfam" id="PF08264">
    <property type="entry name" value="Anticodon_1"/>
    <property type="match status" value="1"/>
</dbReference>
<evidence type="ECO:0000256" key="8">
    <source>
        <dbReference type="ARBA" id="ARBA00030520"/>
    </source>
</evidence>
<dbReference type="GO" id="GO:0004823">
    <property type="term" value="F:leucine-tRNA ligase activity"/>
    <property type="evidence" value="ECO:0007669"/>
    <property type="project" value="UniProtKB-EC"/>
</dbReference>
<dbReference type="STRING" id="100787.A0A0G4MMQ3"/>
<dbReference type="InterPro" id="IPR002302">
    <property type="entry name" value="Leu-tRNA-ligase"/>
</dbReference>
<keyword evidence="3" id="KW-0436">Ligase</keyword>
<evidence type="ECO:0000256" key="10">
    <source>
        <dbReference type="SAM" id="MobiDB-lite"/>
    </source>
</evidence>
<feature type="region of interest" description="Disordered" evidence="10">
    <location>
        <begin position="1217"/>
        <end position="1247"/>
    </location>
</feature>
<dbReference type="EMBL" id="CVQH01023638">
    <property type="protein sequence ID" value="CRK35588.1"/>
    <property type="molecule type" value="Genomic_DNA"/>
</dbReference>
<evidence type="ECO:0000256" key="2">
    <source>
        <dbReference type="ARBA" id="ARBA00013164"/>
    </source>
</evidence>
<dbReference type="FunFam" id="3.90.740.10:FF:000034">
    <property type="entry name" value="Leucine--tRNA ligase, mitochondrial"/>
    <property type="match status" value="1"/>
</dbReference>
<dbReference type="CDD" id="cd00812">
    <property type="entry name" value="LeuRS_core"/>
    <property type="match status" value="1"/>
</dbReference>
<evidence type="ECO:0000313" key="13">
    <source>
        <dbReference type="EMBL" id="CRK35588.1"/>
    </source>
</evidence>
<dbReference type="EC" id="6.1.1.4" evidence="2"/>
<name>A0A0G4MMQ3_VERLO</name>
<accession>A0A0G4MMQ3</accession>
<keyword evidence="6" id="KW-0648">Protein biosynthesis</keyword>
<dbReference type="SUPFAM" id="SSF50677">
    <property type="entry name" value="ValRS/IleRS/LeuRS editing domain"/>
    <property type="match status" value="1"/>
</dbReference>
<dbReference type="Gene3D" id="3.90.740.10">
    <property type="entry name" value="Valyl/Leucyl/Isoleucyl-tRNA synthetase, editing domain"/>
    <property type="match status" value="1"/>
</dbReference>
<evidence type="ECO:0000256" key="6">
    <source>
        <dbReference type="ARBA" id="ARBA00022917"/>
    </source>
</evidence>
<dbReference type="GO" id="GO:0005739">
    <property type="term" value="C:mitochondrion"/>
    <property type="evidence" value="ECO:0007669"/>
    <property type="project" value="TreeGrafter"/>
</dbReference>
<evidence type="ECO:0000256" key="9">
    <source>
        <dbReference type="ARBA" id="ARBA00047469"/>
    </source>
</evidence>
<gene>
    <name evidence="13" type="ORF">BN1708_001234</name>
</gene>
<dbReference type="PROSITE" id="PS00178">
    <property type="entry name" value="AA_TRNA_LIGASE_I"/>
    <property type="match status" value="1"/>
</dbReference>
<evidence type="ECO:0000256" key="4">
    <source>
        <dbReference type="ARBA" id="ARBA00022741"/>
    </source>
</evidence>
<organism evidence="13 14">
    <name type="scientific">Verticillium longisporum</name>
    <name type="common">Verticillium dahliae var. longisporum</name>
    <dbReference type="NCBI Taxonomy" id="100787"/>
    <lineage>
        <taxon>Eukaryota</taxon>
        <taxon>Fungi</taxon>
        <taxon>Dikarya</taxon>
        <taxon>Ascomycota</taxon>
        <taxon>Pezizomycotina</taxon>
        <taxon>Sordariomycetes</taxon>
        <taxon>Hypocreomycetidae</taxon>
        <taxon>Glomerellales</taxon>
        <taxon>Plectosphaerellaceae</taxon>
        <taxon>Verticillium</taxon>
    </lineage>
</organism>
<dbReference type="SUPFAM" id="SSF52374">
    <property type="entry name" value="Nucleotidylyl transferase"/>
    <property type="match status" value="1"/>
</dbReference>
<dbReference type="SUPFAM" id="SSF47323">
    <property type="entry name" value="Anticodon-binding domain of a subclass of class I aminoacyl-tRNA synthetases"/>
    <property type="match status" value="1"/>
</dbReference>
<dbReference type="FunFam" id="1.10.730.10:FF:000002">
    <property type="entry name" value="Leucine--tRNA ligase"/>
    <property type="match status" value="1"/>
</dbReference>
<dbReference type="FunFam" id="3.40.50.620:FF:000003">
    <property type="entry name" value="Leucine--tRNA ligase"/>
    <property type="match status" value="1"/>
</dbReference>
<comment type="catalytic activity">
    <reaction evidence="9">
        <text>tRNA(Leu) + L-leucine + ATP = L-leucyl-tRNA(Leu) + AMP + diphosphate</text>
        <dbReference type="Rhea" id="RHEA:11688"/>
        <dbReference type="Rhea" id="RHEA-COMP:9613"/>
        <dbReference type="Rhea" id="RHEA-COMP:9622"/>
        <dbReference type="ChEBI" id="CHEBI:30616"/>
        <dbReference type="ChEBI" id="CHEBI:33019"/>
        <dbReference type="ChEBI" id="CHEBI:57427"/>
        <dbReference type="ChEBI" id="CHEBI:78442"/>
        <dbReference type="ChEBI" id="CHEBI:78494"/>
        <dbReference type="ChEBI" id="CHEBI:456215"/>
        <dbReference type="EC" id="6.1.1.4"/>
    </reaction>
</comment>
<evidence type="ECO:0000256" key="7">
    <source>
        <dbReference type="ARBA" id="ARBA00023146"/>
    </source>
</evidence>
<dbReference type="PANTHER" id="PTHR43740:SF2">
    <property type="entry name" value="LEUCINE--TRNA LIGASE, MITOCHONDRIAL"/>
    <property type="match status" value="1"/>
</dbReference>
<comment type="similarity">
    <text evidence="1">Belongs to the class-I aminoacyl-tRNA synthetase family.</text>
</comment>
<dbReference type="Proteomes" id="UP000044602">
    <property type="component" value="Unassembled WGS sequence"/>
</dbReference>
<evidence type="ECO:0000256" key="3">
    <source>
        <dbReference type="ARBA" id="ARBA00022598"/>
    </source>
</evidence>
<evidence type="ECO:0000256" key="5">
    <source>
        <dbReference type="ARBA" id="ARBA00022840"/>
    </source>
</evidence>
<dbReference type="Gene3D" id="3.40.50.620">
    <property type="entry name" value="HUPs"/>
    <property type="match status" value="2"/>
</dbReference>
<keyword evidence="7" id="KW-0030">Aminoacyl-tRNA synthetase</keyword>
<dbReference type="InterPro" id="IPR009008">
    <property type="entry name" value="Val/Leu/Ile-tRNA-synth_edit"/>
</dbReference>
<dbReference type="InterPro" id="IPR009080">
    <property type="entry name" value="tRNAsynth_Ia_anticodon-bd"/>
</dbReference>